<reference evidence="3 4" key="1">
    <citation type="submission" date="2019-02" db="EMBL/GenBank/DDBJ databases">
        <title>Genomic Encyclopedia of Type Strains, Phase IV (KMG-IV): sequencing the most valuable type-strain genomes for metagenomic binning, comparative biology and taxonomic classification.</title>
        <authorList>
            <person name="Goeker M."/>
        </authorList>
    </citation>
    <scope>NUCLEOTIDE SEQUENCE [LARGE SCALE GENOMIC DNA]</scope>
    <source>
        <strain evidence="3 4">DSM 45622</strain>
    </source>
</reference>
<dbReference type="Proteomes" id="UP000293638">
    <property type="component" value="Unassembled WGS sequence"/>
</dbReference>
<dbReference type="SUPFAM" id="SSF50475">
    <property type="entry name" value="FMN-binding split barrel"/>
    <property type="match status" value="1"/>
</dbReference>
<evidence type="ECO:0000313" key="4">
    <source>
        <dbReference type="Proteomes" id="UP000293638"/>
    </source>
</evidence>
<evidence type="ECO:0000313" key="3">
    <source>
        <dbReference type="EMBL" id="RZS89749.1"/>
    </source>
</evidence>
<dbReference type="RefSeq" id="WP_130492310.1">
    <property type="nucleotide sequence ID" value="NZ_SGXD01000002.1"/>
</dbReference>
<evidence type="ECO:0000256" key="1">
    <source>
        <dbReference type="ARBA" id="ARBA00023002"/>
    </source>
</evidence>
<feature type="domain" description="Pyridoxamine 5'-phosphate oxidase N-terminal" evidence="2">
    <location>
        <begin position="6"/>
        <end position="128"/>
    </location>
</feature>
<protein>
    <submittedName>
        <fullName evidence="3">PPOX class probable F420-dependent enzyme</fullName>
    </submittedName>
</protein>
<dbReference type="AlphaFoldDB" id="A0A4V2F4L6"/>
<sequence>MPEPLSAEVRELLARPNPAVIATVRPDGSPVSVATWYLLDGDRILVNMDEGRRRLEWLRQDPRVSLTALAEGDWYTHVSVQGRVVEWRDDEDLADIDRLSRHYGGGAYPNRERRRVSAWIEVEHVHGWGRVAARG</sequence>
<dbReference type="EMBL" id="SGXD01000002">
    <property type="protein sequence ID" value="RZS89749.1"/>
    <property type="molecule type" value="Genomic_DNA"/>
</dbReference>
<dbReference type="InterPro" id="IPR052019">
    <property type="entry name" value="F420H2_bilvrd_red/Heme_oxyg"/>
</dbReference>
<dbReference type="NCBIfam" id="TIGR03618">
    <property type="entry name" value="Rv1155_F420"/>
    <property type="match status" value="1"/>
</dbReference>
<dbReference type="PANTHER" id="PTHR35176">
    <property type="entry name" value="HEME OXYGENASE HI_0854-RELATED"/>
    <property type="match status" value="1"/>
</dbReference>
<proteinExistence type="predicted"/>
<keyword evidence="4" id="KW-1185">Reference proteome</keyword>
<gene>
    <name evidence="3" type="ORF">EV189_1522</name>
</gene>
<dbReference type="Gene3D" id="2.30.110.10">
    <property type="entry name" value="Electron Transport, Fmn-binding Protein, Chain A"/>
    <property type="match status" value="1"/>
</dbReference>
<dbReference type="InterPro" id="IPR011576">
    <property type="entry name" value="Pyridox_Oxase_N"/>
</dbReference>
<evidence type="ECO:0000259" key="2">
    <source>
        <dbReference type="Pfam" id="PF01243"/>
    </source>
</evidence>
<name>A0A4V2F4L6_9ACTN</name>
<dbReference type="Pfam" id="PF01243">
    <property type="entry name" value="PNPOx_N"/>
    <property type="match status" value="1"/>
</dbReference>
<dbReference type="GO" id="GO:0070967">
    <property type="term" value="F:coenzyme F420 binding"/>
    <property type="evidence" value="ECO:0007669"/>
    <property type="project" value="TreeGrafter"/>
</dbReference>
<dbReference type="InterPro" id="IPR019920">
    <property type="entry name" value="F420-binding_dom_put"/>
</dbReference>
<keyword evidence="1" id="KW-0560">Oxidoreductase</keyword>
<dbReference type="PANTHER" id="PTHR35176:SF6">
    <property type="entry name" value="HEME OXYGENASE HI_0854-RELATED"/>
    <property type="match status" value="1"/>
</dbReference>
<dbReference type="InterPro" id="IPR012349">
    <property type="entry name" value="Split_barrel_FMN-bd"/>
</dbReference>
<comment type="caution">
    <text evidence="3">The sequence shown here is derived from an EMBL/GenBank/DDBJ whole genome shotgun (WGS) entry which is preliminary data.</text>
</comment>
<organism evidence="3 4">
    <name type="scientific">Motilibacter rhizosphaerae</name>
    <dbReference type="NCBI Taxonomy" id="598652"/>
    <lineage>
        <taxon>Bacteria</taxon>
        <taxon>Bacillati</taxon>
        <taxon>Actinomycetota</taxon>
        <taxon>Actinomycetes</taxon>
        <taxon>Motilibacterales</taxon>
        <taxon>Motilibacteraceae</taxon>
        <taxon>Motilibacter</taxon>
    </lineage>
</organism>
<accession>A0A4V2F4L6</accession>
<dbReference type="OrthoDB" id="162914at2"/>
<dbReference type="GO" id="GO:0005829">
    <property type="term" value="C:cytosol"/>
    <property type="evidence" value="ECO:0007669"/>
    <property type="project" value="TreeGrafter"/>
</dbReference>
<dbReference type="GO" id="GO:0016627">
    <property type="term" value="F:oxidoreductase activity, acting on the CH-CH group of donors"/>
    <property type="evidence" value="ECO:0007669"/>
    <property type="project" value="TreeGrafter"/>
</dbReference>